<keyword evidence="2" id="KW-1185">Reference proteome</keyword>
<dbReference type="Pfam" id="PF10698">
    <property type="entry name" value="DUF2505"/>
    <property type="match status" value="1"/>
</dbReference>
<reference evidence="1 2" key="1">
    <citation type="submission" date="2023-12" db="EMBL/GenBank/DDBJ databases">
        <title>novel species in genus Nocarida.</title>
        <authorList>
            <person name="Li Z."/>
        </authorList>
    </citation>
    <scope>NUCLEOTIDE SEQUENCE [LARGE SCALE GENOMIC DNA]</scope>
    <source>
        <strain evidence="1 2">CDC186</strain>
    </source>
</reference>
<sequence length="163" mass="17428">MATPVVYTATYSHSAEALRAALSDEQYWKDRVDEVGGVLVAFDAADDRVRVRMTQTVAAAELPGVVTAVRPEGLVVTRTEIYARDGGSFDARVEGVPARVSGTVRLTESGTAAVAIVDGAAEVGIPLFGRRIEGAVVARLRDVLAAEAEFTDTWITGHRRVDR</sequence>
<protein>
    <submittedName>
        <fullName evidence="1">DUF2505 domain-containing protein</fullName>
    </submittedName>
</protein>
<evidence type="ECO:0000313" key="2">
    <source>
        <dbReference type="Proteomes" id="UP001348098"/>
    </source>
</evidence>
<gene>
    <name evidence="1" type="ORF">U3653_19135</name>
</gene>
<dbReference type="RefSeq" id="WP_195081116.1">
    <property type="nucleotide sequence ID" value="NZ_JAYESH010000006.1"/>
</dbReference>
<dbReference type="Proteomes" id="UP001348098">
    <property type="component" value="Unassembled WGS sequence"/>
</dbReference>
<proteinExistence type="predicted"/>
<organism evidence="1 2">
    <name type="scientific">Nocardia implantans</name>
    <dbReference type="NCBI Taxonomy" id="3108168"/>
    <lineage>
        <taxon>Bacteria</taxon>
        <taxon>Bacillati</taxon>
        <taxon>Actinomycetota</taxon>
        <taxon>Actinomycetes</taxon>
        <taxon>Mycobacteriales</taxon>
        <taxon>Nocardiaceae</taxon>
        <taxon>Nocardia</taxon>
    </lineage>
</organism>
<dbReference type="EMBL" id="JAYKYQ010000007">
    <property type="protein sequence ID" value="MEB3512149.1"/>
    <property type="molecule type" value="Genomic_DNA"/>
</dbReference>
<comment type="caution">
    <text evidence="1">The sequence shown here is derived from an EMBL/GenBank/DDBJ whole genome shotgun (WGS) entry which is preliminary data.</text>
</comment>
<evidence type="ECO:0000313" key="1">
    <source>
        <dbReference type="EMBL" id="MEB3512149.1"/>
    </source>
</evidence>
<name>A0ABU6AXK3_9NOCA</name>
<dbReference type="InterPro" id="IPR019639">
    <property type="entry name" value="DUF2505"/>
</dbReference>
<accession>A0ABU6AXK3</accession>